<dbReference type="EMBL" id="JAJFAZ020000005">
    <property type="protein sequence ID" value="KAI5330605.1"/>
    <property type="molecule type" value="Genomic_DNA"/>
</dbReference>
<feature type="compositionally biased region" description="Low complexity" evidence="1">
    <location>
        <begin position="36"/>
        <end position="52"/>
    </location>
</feature>
<evidence type="ECO:0000313" key="2">
    <source>
        <dbReference type="EMBL" id="KAI5330605.1"/>
    </source>
</evidence>
<keyword evidence="3" id="KW-1185">Reference proteome</keyword>
<comment type="caution">
    <text evidence="2">The sequence shown here is derived from an EMBL/GenBank/DDBJ whole genome shotgun (WGS) entry which is preliminary data.</text>
</comment>
<proteinExistence type="predicted"/>
<name>A0AAD4VSP2_PRUDU</name>
<evidence type="ECO:0000313" key="3">
    <source>
        <dbReference type="Proteomes" id="UP001054821"/>
    </source>
</evidence>
<gene>
    <name evidence="2" type="ORF">L3X38_030003</name>
</gene>
<dbReference type="Proteomes" id="UP001054821">
    <property type="component" value="Chromosome 5"/>
</dbReference>
<reference evidence="2 3" key="1">
    <citation type="journal article" date="2022" name="G3 (Bethesda)">
        <title>Whole-genome sequence and methylome profiling of the almond [Prunus dulcis (Mill.) D.A. Webb] cultivar 'Nonpareil'.</title>
        <authorList>
            <person name="D'Amico-Willman K.M."/>
            <person name="Ouma W.Z."/>
            <person name="Meulia T."/>
            <person name="Sideli G.M."/>
            <person name="Gradziel T.M."/>
            <person name="Fresnedo-Ramirez J."/>
        </authorList>
    </citation>
    <scope>NUCLEOTIDE SEQUENCE [LARGE SCALE GENOMIC DNA]</scope>
    <source>
        <strain evidence="2">Clone GOH B32 T37-40</strain>
    </source>
</reference>
<organism evidence="2 3">
    <name type="scientific">Prunus dulcis</name>
    <name type="common">Almond</name>
    <name type="synonym">Amygdalus dulcis</name>
    <dbReference type="NCBI Taxonomy" id="3755"/>
    <lineage>
        <taxon>Eukaryota</taxon>
        <taxon>Viridiplantae</taxon>
        <taxon>Streptophyta</taxon>
        <taxon>Embryophyta</taxon>
        <taxon>Tracheophyta</taxon>
        <taxon>Spermatophyta</taxon>
        <taxon>Magnoliopsida</taxon>
        <taxon>eudicotyledons</taxon>
        <taxon>Gunneridae</taxon>
        <taxon>Pentapetalae</taxon>
        <taxon>rosids</taxon>
        <taxon>fabids</taxon>
        <taxon>Rosales</taxon>
        <taxon>Rosaceae</taxon>
        <taxon>Amygdaloideae</taxon>
        <taxon>Amygdaleae</taxon>
        <taxon>Prunus</taxon>
    </lineage>
</organism>
<sequence length="103" mass="11502">MVDAKAGERPRGVKKLNSEYIQVIPRASKRTKTKTKLWTTTTSIQETTPPKASTEKKQKEKKKISSASSNRPTPITTRTLEDKMPPVVEPSTSKNGANWKMGF</sequence>
<dbReference type="AlphaFoldDB" id="A0AAD4VSP2"/>
<evidence type="ECO:0000256" key="1">
    <source>
        <dbReference type="SAM" id="MobiDB-lite"/>
    </source>
</evidence>
<protein>
    <submittedName>
        <fullName evidence="2">Uncharacterized protein</fullName>
    </submittedName>
</protein>
<feature type="region of interest" description="Disordered" evidence="1">
    <location>
        <begin position="27"/>
        <end position="103"/>
    </location>
</feature>
<accession>A0AAD4VSP2</accession>